<feature type="compositionally biased region" description="Pro residues" evidence="1">
    <location>
        <begin position="46"/>
        <end position="60"/>
    </location>
</feature>
<evidence type="ECO:0000313" key="3">
    <source>
        <dbReference type="Proteomes" id="UP000268093"/>
    </source>
</evidence>
<feature type="region of interest" description="Disordered" evidence="1">
    <location>
        <begin position="23"/>
        <end position="66"/>
    </location>
</feature>
<evidence type="ECO:0008006" key="4">
    <source>
        <dbReference type="Google" id="ProtNLM"/>
    </source>
</evidence>
<sequence length="508" mass="57072">MSTDNCRHCREVESCCPELMATSRQHRASPTLSTGSQITPKSDSIPPTPTSTPTPTPTPYIPQAQTDSLPNGMAIPCKSSDMWSLPAEVLRMVFVTLQKDESHNPADILLDMLSASLVSRWWYDVTTMDGYIIKRMRRLSLRKFNYVQIQKLASLLRLSKITCGVNYGNEIGTLCADLRILLGKTADGTRCYNKVIGRSLVEIYQMAESVSLVHLTGSWNNEEQNERFVEFFQSINLPQHNVVALRLDHLSSPSDILEPSLATLITNMPCLRLVRIGCTRIEQNVINALGNSSHLEYLHLGRLSTAPSGRRALLDAINKLKALRRLELDDIQTEDFVNELVFYCRNLHVLKLGTPRFVPSATLAAAVSSVWVRTEWGYAHLLENLTHFNASTVAMLNDQFLKTLLEHATGLVELGLWNCGDLTGMPIVREVSTVRSTQLMKVILRKCRGLTPRFVIVLLEVCARLKELEIGRTFGVKEPHNLVLMKAELKRVGFKMTEGTHTMRFKKA</sequence>
<gene>
    <name evidence="2" type="ORF">BC936DRAFT_141094</name>
</gene>
<dbReference type="SUPFAM" id="SSF52047">
    <property type="entry name" value="RNI-like"/>
    <property type="match status" value="1"/>
</dbReference>
<comment type="caution">
    <text evidence="2">The sequence shown here is derived from an EMBL/GenBank/DDBJ whole genome shotgun (WGS) entry which is preliminary data.</text>
</comment>
<evidence type="ECO:0000256" key="1">
    <source>
        <dbReference type="SAM" id="MobiDB-lite"/>
    </source>
</evidence>
<dbReference type="Proteomes" id="UP000268093">
    <property type="component" value="Unassembled WGS sequence"/>
</dbReference>
<reference evidence="2 3" key="1">
    <citation type="journal article" date="2018" name="New Phytol.">
        <title>Phylogenomics of Endogonaceae and evolution of mycorrhizas within Mucoromycota.</title>
        <authorList>
            <person name="Chang Y."/>
            <person name="Desiro A."/>
            <person name="Na H."/>
            <person name="Sandor L."/>
            <person name="Lipzen A."/>
            <person name="Clum A."/>
            <person name="Barry K."/>
            <person name="Grigoriev I.V."/>
            <person name="Martin F.M."/>
            <person name="Stajich J.E."/>
            <person name="Smith M.E."/>
            <person name="Bonito G."/>
            <person name="Spatafora J.W."/>
        </authorList>
    </citation>
    <scope>NUCLEOTIDE SEQUENCE [LARGE SCALE GENOMIC DNA]</scope>
    <source>
        <strain evidence="2 3">GMNB39</strain>
    </source>
</reference>
<evidence type="ECO:0000313" key="2">
    <source>
        <dbReference type="EMBL" id="RUO97026.1"/>
    </source>
</evidence>
<organism evidence="2 3">
    <name type="scientific">Jimgerdemannia flammicorona</name>
    <dbReference type="NCBI Taxonomy" id="994334"/>
    <lineage>
        <taxon>Eukaryota</taxon>
        <taxon>Fungi</taxon>
        <taxon>Fungi incertae sedis</taxon>
        <taxon>Mucoromycota</taxon>
        <taxon>Mucoromycotina</taxon>
        <taxon>Endogonomycetes</taxon>
        <taxon>Endogonales</taxon>
        <taxon>Endogonaceae</taxon>
        <taxon>Jimgerdemannia</taxon>
    </lineage>
</organism>
<protein>
    <recommendedName>
        <fullName evidence="4">F-box domain-containing protein</fullName>
    </recommendedName>
</protein>
<dbReference type="EMBL" id="RBNI01018778">
    <property type="protein sequence ID" value="RUO97026.1"/>
    <property type="molecule type" value="Genomic_DNA"/>
</dbReference>
<accession>A0A433A2X0</accession>
<keyword evidence="3" id="KW-1185">Reference proteome</keyword>
<name>A0A433A2X0_9FUNG</name>
<dbReference type="AlphaFoldDB" id="A0A433A2X0"/>
<feature type="compositionally biased region" description="Polar residues" evidence="1">
    <location>
        <begin position="28"/>
        <end position="37"/>
    </location>
</feature>
<dbReference type="InterPro" id="IPR032675">
    <property type="entry name" value="LRR_dom_sf"/>
</dbReference>
<proteinExistence type="predicted"/>
<dbReference type="Gene3D" id="3.80.10.10">
    <property type="entry name" value="Ribonuclease Inhibitor"/>
    <property type="match status" value="1"/>
</dbReference>